<dbReference type="AlphaFoldDB" id="A0A655BS55"/>
<dbReference type="EMBL" id="CQPA01000004">
    <property type="protein sequence ID" value="CNT71706.1"/>
    <property type="molecule type" value="Genomic_DNA"/>
</dbReference>
<accession>A0A655BS55</accession>
<protein>
    <submittedName>
        <fullName evidence="1">Uncharacterized protein</fullName>
    </submittedName>
</protein>
<organism evidence="1 2">
    <name type="scientific">Salmonella enterica subsp. enterica serovar Bovismorbificans</name>
    <dbReference type="NCBI Taxonomy" id="58097"/>
    <lineage>
        <taxon>Bacteria</taxon>
        <taxon>Pseudomonadati</taxon>
        <taxon>Pseudomonadota</taxon>
        <taxon>Gammaproteobacteria</taxon>
        <taxon>Enterobacterales</taxon>
        <taxon>Enterobacteriaceae</taxon>
        <taxon>Salmonella</taxon>
    </lineage>
</organism>
<dbReference type="Proteomes" id="UP000041314">
    <property type="component" value="Unassembled WGS sequence"/>
</dbReference>
<reference evidence="1 2" key="1">
    <citation type="submission" date="2015-03" db="EMBL/GenBank/DDBJ databases">
        <authorList>
            <consortium name="Pathogen Informatics"/>
        </authorList>
    </citation>
    <scope>NUCLEOTIDE SEQUENCE [LARGE SCALE GENOMIC DNA]</scope>
    <source>
        <strain evidence="1 2">A1104</strain>
    </source>
</reference>
<sequence>MRSGSAIISPIVIRGLSDASGSWKIIWISLRTSRHSSAFMPNRSFPSQATLPSVAFTRPIMARANVDLPQPDSPTTPSVSPSYRRSVTPSTAFRVFGGCQNHCFPSLISKCTFRSAISRRTLRCSITAFIAVPPPV</sequence>
<evidence type="ECO:0000313" key="2">
    <source>
        <dbReference type="Proteomes" id="UP000041314"/>
    </source>
</evidence>
<gene>
    <name evidence="1" type="ORF">ERS008198_00778</name>
</gene>
<proteinExistence type="predicted"/>
<name>A0A655BS55_SALET</name>
<evidence type="ECO:0000313" key="1">
    <source>
        <dbReference type="EMBL" id="CNT71706.1"/>
    </source>
</evidence>